<organism evidence="1 2">
    <name type="scientific">Eumeta variegata</name>
    <name type="common">Bagworm moth</name>
    <name type="synonym">Eumeta japonica</name>
    <dbReference type="NCBI Taxonomy" id="151549"/>
    <lineage>
        <taxon>Eukaryota</taxon>
        <taxon>Metazoa</taxon>
        <taxon>Ecdysozoa</taxon>
        <taxon>Arthropoda</taxon>
        <taxon>Hexapoda</taxon>
        <taxon>Insecta</taxon>
        <taxon>Pterygota</taxon>
        <taxon>Neoptera</taxon>
        <taxon>Endopterygota</taxon>
        <taxon>Lepidoptera</taxon>
        <taxon>Glossata</taxon>
        <taxon>Ditrysia</taxon>
        <taxon>Tineoidea</taxon>
        <taxon>Psychidae</taxon>
        <taxon>Oiketicinae</taxon>
        <taxon>Eumeta</taxon>
    </lineage>
</organism>
<evidence type="ECO:0000313" key="2">
    <source>
        <dbReference type="Proteomes" id="UP000299102"/>
    </source>
</evidence>
<protein>
    <submittedName>
        <fullName evidence="1">Uncharacterized protein</fullName>
    </submittedName>
</protein>
<dbReference type="Proteomes" id="UP000299102">
    <property type="component" value="Unassembled WGS sequence"/>
</dbReference>
<keyword evidence="2" id="KW-1185">Reference proteome</keyword>
<comment type="caution">
    <text evidence="1">The sequence shown here is derived from an EMBL/GenBank/DDBJ whole genome shotgun (WGS) entry which is preliminary data.</text>
</comment>
<gene>
    <name evidence="1" type="ORF">EVAR_27937_1</name>
</gene>
<dbReference type="EMBL" id="BGZK01000231">
    <property type="protein sequence ID" value="GBP30323.1"/>
    <property type="molecule type" value="Genomic_DNA"/>
</dbReference>
<proteinExistence type="predicted"/>
<evidence type="ECO:0000313" key="1">
    <source>
        <dbReference type="EMBL" id="GBP30323.1"/>
    </source>
</evidence>
<reference evidence="1 2" key="1">
    <citation type="journal article" date="2019" name="Commun. Biol.">
        <title>The bagworm genome reveals a unique fibroin gene that provides high tensile strength.</title>
        <authorList>
            <person name="Kono N."/>
            <person name="Nakamura H."/>
            <person name="Ohtoshi R."/>
            <person name="Tomita M."/>
            <person name="Numata K."/>
            <person name="Arakawa K."/>
        </authorList>
    </citation>
    <scope>NUCLEOTIDE SEQUENCE [LARGE SCALE GENOMIC DNA]</scope>
</reference>
<name>A0A4C1UUZ3_EUMVA</name>
<accession>A0A4C1UUZ3</accession>
<sequence>MVDGWKPWFLPSIHPMLRGGRDGACPLCQPIAQAPVRREDSAVQCMKLYRSELPANDAVRRFNAPRPFLLLLWVPILHNRDAFVTNFFSGRVSCVML</sequence>
<dbReference type="AlphaFoldDB" id="A0A4C1UUZ3"/>